<proteinExistence type="predicted"/>
<keyword evidence="7" id="KW-1185">Reference proteome</keyword>
<keyword evidence="1 4" id="KW-0732">Signal</keyword>
<protein>
    <submittedName>
        <fullName evidence="6">Thiol:disulfide interchange protein DsbA/DsbL</fullName>
    </submittedName>
</protein>
<accession>A0ABW2YPC9</accession>
<feature type="chain" id="PRO_5046793320" evidence="4">
    <location>
        <begin position="20"/>
        <end position="266"/>
    </location>
</feature>
<sequence length="266" mass="27260">MTSRLSLLLIALLPLAACTGQDTAPAPAPTAPAASAPAPAAAPAEATPATTPAAAAPNTNPITAPQGAAPVAGTDYIEIAGGQPYEPTNGKIEVVEVFSYTCPHCASFEPLVAAWKAKQPADVKFVAVAGPFGANPMPFAKAFYTAQTMGLLDKSHEAMFRAVHLERSLPMTATDAQIAAFYGQFGANPAQFASTMASFAIDAKAKRGVQFMQRAGVESSPNIVVNGKYRVVGRSLEDMLRIADHLVAQERTAASPAPAAAPASGG</sequence>
<feature type="domain" description="Thioredoxin" evidence="5">
    <location>
        <begin position="50"/>
        <end position="248"/>
    </location>
</feature>
<dbReference type="Gene3D" id="3.40.30.10">
    <property type="entry name" value="Glutaredoxin"/>
    <property type="match status" value="1"/>
</dbReference>
<comment type="caution">
    <text evidence="6">The sequence shown here is derived from an EMBL/GenBank/DDBJ whole genome shotgun (WGS) entry which is preliminary data.</text>
</comment>
<dbReference type="PANTHER" id="PTHR35891">
    <property type="entry name" value="THIOL:DISULFIDE INTERCHANGE PROTEIN DSBA"/>
    <property type="match status" value="1"/>
</dbReference>
<gene>
    <name evidence="6" type="ORF">ACFQZQ_13490</name>
</gene>
<evidence type="ECO:0000256" key="1">
    <source>
        <dbReference type="ARBA" id="ARBA00022729"/>
    </source>
</evidence>
<dbReference type="PROSITE" id="PS00194">
    <property type="entry name" value="THIOREDOXIN_1"/>
    <property type="match status" value="1"/>
</dbReference>
<dbReference type="InterPro" id="IPR012336">
    <property type="entry name" value="Thioredoxin-like_fold"/>
</dbReference>
<evidence type="ECO:0000256" key="2">
    <source>
        <dbReference type="ARBA" id="ARBA00023284"/>
    </source>
</evidence>
<evidence type="ECO:0000259" key="5">
    <source>
        <dbReference type="PROSITE" id="PS51352"/>
    </source>
</evidence>
<feature type="compositionally biased region" description="Low complexity" evidence="3">
    <location>
        <begin position="31"/>
        <end position="65"/>
    </location>
</feature>
<reference evidence="7" key="1">
    <citation type="journal article" date="2019" name="Int. J. Syst. Evol. Microbiol.">
        <title>The Global Catalogue of Microorganisms (GCM) 10K type strain sequencing project: providing services to taxonomists for standard genome sequencing and annotation.</title>
        <authorList>
            <consortium name="The Broad Institute Genomics Platform"/>
            <consortium name="The Broad Institute Genome Sequencing Center for Infectious Disease"/>
            <person name="Wu L."/>
            <person name="Ma J."/>
        </authorList>
    </citation>
    <scope>NUCLEOTIDE SEQUENCE [LARGE SCALE GENOMIC DNA]</scope>
    <source>
        <strain evidence="7">CCUG 55491</strain>
    </source>
</reference>
<dbReference type="RefSeq" id="WP_386813436.1">
    <property type="nucleotide sequence ID" value="NZ_JBHTIH010000007.1"/>
</dbReference>
<dbReference type="InterPro" id="IPR036249">
    <property type="entry name" value="Thioredoxin-like_sf"/>
</dbReference>
<dbReference type="PANTHER" id="PTHR35891:SF2">
    <property type="entry name" value="THIOL:DISULFIDE INTERCHANGE PROTEIN DSBA"/>
    <property type="match status" value="1"/>
</dbReference>
<dbReference type="InterPro" id="IPR050824">
    <property type="entry name" value="Thiol_disulfide_DsbA"/>
</dbReference>
<dbReference type="Proteomes" id="UP001597090">
    <property type="component" value="Unassembled WGS sequence"/>
</dbReference>
<dbReference type="PROSITE" id="PS51352">
    <property type="entry name" value="THIOREDOXIN_2"/>
    <property type="match status" value="1"/>
</dbReference>
<dbReference type="EMBL" id="JBHTIH010000007">
    <property type="protein sequence ID" value="MFD0740292.1"/>
    <property type="molecule type" value="Genomic_DNA"/>
</dbReference>
<evidence type="ECO:0000256" key="3">
    <source>
        <dbReference type="SAM" id="MobiDB-lite"/>
    </source>
</evidence>
<evidence type="ECO:0000313" key="6">
    <source>
        <dbReference type="EMBL" id="MFD0740292.1"/>
    </source>
</evidence>
<evidence type="ECO:0000313" key="7">
    <source>
        <dbReference type="Proteomes" id="UP001597090"/>
    </source>
</evidence>
<dbReference type="CDD" id="cd03019">
    <property type="entry name" value="DsbA_DsbA"/>
    <property type="match status" value="1"/>
</dbReference>
<dbReference type="InterPro" id="IPR017937">
    <property type="entry name" value="Thioredoxin_CS"/>
</dbReference>
<feature type="signal peptide" evidence="4">
    <location>
        <begin position="1"/>
        <end position="19"/>
    </location>
</feature>
<keyword evidence="2" id="KW-0676">Redox-active center</keyword>
<feature type="region of interest" description="Disordered" evidence="3">
    <location>
        <begin position="23"/>
        <end position="67"/>
    </location>
</feature>
<name>A0ABW2YPC9_9GAMM</name>
<dbReference type="InterPro" id="IPR013766">
    <property type="entry name" value="Thioredoxin_domain"/>
</dbReference>
<dbReference type="Pfam" id="PF13462">
    <property type="entry name" value="Thioredoxin_4"/>
    <property type="match status" value="1"/>
</dbReference>
<dbReference type="InterPro" id="IPR023205">
    <property type="entry name" value="DsbA/DsbL"/>
</dbReference>
<organism evidence="6 7">
    <name type="scientific">Lysobacter koreensis</name>
    <dbReference type="NCBI Taxonomy" id="266122"/>
    <lineage>
        <taxon>Bacteria</taxon>
        <taxon>Pseudomonadati</taxon>
        <taxon>Pseudomonadota</taxon>
        <taxon>Gammaproteobacteria</taxon>
        <taxon>Lysobacterales</taxon>
        <taxon>Lysobacteraceae</taxon>
        <taxon>Lysobacter</taxon>
    </lineage>
</organism>
<evidence type="ECO:0000256" key="4">
    <source>
        <dbReference type="SAM" id="SignalP"/>
    </source>
</evidence>
<dbReference type="SUPFAM" id="SSF52833">
    <property type="entry name" value="Thioredoxin-like"/>
    <property type="match status" value="1"/>
</dbReference>